<protein>
    <submittedName>
        <fullName evidence="2">Complex I NDUFA9 subunit family protein</fullName>
    </submittedName>
</protein>
<dbReference type="InterPro" id="IPR036291">
    <property type="entry name" value="NAD(P)-bd_dom_sf"/>
</dbReference>
<comment type="caution">
    <text evidence="2">The sequence shown here is derived from an EMBL/GenBank/DDBJ whole genome shotgun (WGS) entry which is preliminary data.</text>
</comment>
<evidence type="ECO:0000259" key="1">
    <source>
        <dbReference type="Pfam" id="PF01370"/>
    </source>
</evidence>
<feature type="domain" description="NAD-dependent epimerase/dehydratase" evidence="1">
    <location>
        <begin position="5"/>
        <end position="217"/>
    </location>
</feature>
<dbReference type="Pfam" id="PF01370">
    <property type="entry name" value="Epimerase"/>
    <property type="match status" value="1"/>
</dbReference>
<dbReference type="RefSeq" id="WP_377306031.1">
    <property type="nucleotide sequence ID" value="NZ_CP180191.1"/>
</dbReference>
<dbReference type="Proteomes" id="UP001595556">
    <property type="component" value="Unassembled WGS sequence"/>
</dbReference>
<dbReference type="SUPFAM" id="SSF51735">
    <property type="entry name" value="NAD(P)-binding Rossmann-fold domains"/>
    <property type="match status" value="1"/>
</dbReference>
<evidence type="ECO:0000313" key="2">
    <source>
        <dbReference type="EMBL" id="MFC3149345.1"/>
    </source>
</evidence>
<dbReference type="Gene3D" id="3.40.50.720">
    <property type="entry name" value="NAD(P)-binding Rossmann-like Domain"/>
    <property type="match status" value="1"/>
</dbReference>
<accession>A0ABV7HB53</accession>
<sequence length="322" mass="34618">MLHKILVIGGSGFIGRHLIAQLVEQGHRITVPTRKRDRARHLWLHPKLDVIEADVHCPDTMARLVAGHTAVINLVGVLHSKPGSPYGPDFAKNHVDLVRKIVGAMQQAGVGAENARLLHMSALGASAQGSSMYSRSKAAGEALVRDSGLAWTIFQPSVVFGPEDQFLNTFAKLAKIAPVFPLAGSGARLQPVYVQDVAQAFVTALDDRATIGQTYQLAGPRVYTLAELVRFAAAVGAHRNIPVLPLPLGIGKLQALAMELAPGPTLMSRDNVDSLKADNVATDDGLARLGIHAQAMEPIATLYLQGKHPRTRSDGWRVRAHR</sequence>
<dbReference type="InterPro" id="IPR051207">
    <property type="entry name" value="ComplexI_NDUFA9_subunit"/>
</dbReference>
<name>A0ABV7HB53_9BURK</name>
<dbReference type="PANTHER" id="PTHR12126:SF11">
    <property type="entry name" value="NADH DEHYDROGENASE [UBIQUINONE] 1 ALPHA SUBCOMPLEX SUBUNIT 9, MITOCHONDRIAL"/>
    <property type="match status" value="1"/>
</dbReference>
<organism evidence="2 3">
    <name type="scientific">Piscinibacterium candidicorallinum</name>
    <dbReference type="NCBI Taxonomy" id="1793872"/>
    <lineage>
        <taxon>Bacteria</taxon>
        <taxon>Pseudomonadati</taxon>
        <taxon>Pseudomonadota</taxon>
        <taxon>Betaproteobacteria</taxon>
        <taxon>Burkholderiales</taxon>
        <taxon>Piscinibacterium</taxon>
    </lineage>
</organism>
<reference evidence="3" key="1">
    <citation type="journal article" date="2019" name="Int. J. Syst. Evol. Microbiol.">
        <title>The Global Catalogue of Microorganisms (GCM) 10K type strain sequencing project: providing services to taxonomists for standard genome sequencing and annotation.</title>
        <authorList>
            <consortium name="The Broad Institute Genomics Platform"/>
            <consortium name="The Broad Institute Genome Sequencing Center for Infectious Disease"/>
            <person name="Wu L."/>
            <person name="Ma J."/>
        </authorList>
    </citation>
    <scope>NUCLEOTIDE SEQUENCE [LARGE SCALE GENOMIC DNA]</scope>
    <source>
        <strain evidence="3">KCTC 52168</strain>
    </source>
</reference>
<dbReference type="PANTHER" id="PTHR12126">
    <property type="entry name" value="NADH-UBIQUINONE OXIDOREDUCTASE 39 KDA SUBUNIT-RELATED"/>
    <property type="match status" value="1"/>
</dbReference>
<dbReference type="EMBL" id="JBHRTI010000010">
    <property type="protein sequence ID" value="MFC3149345.1"/>
    <property type="molecule type" value="Genomic_DNA"/>
</dbReference>
<proteinExistence type="predicted"/>
<keyword evidence="3" id="KW-1185">Reference proteome</keyword>
<gene>
    <name evidence="2" type="ORF">ACFOEN_17110</name>
</gene>
<evidence type="ECO:0000313" key="3">
    <source>
        <dbReference type="Proteomes" id="UP001595556"/>
    </source>
</evidence>
<dbReference type="InterPro" id="IPR001509">
    <property type="entry name" value="Epimerase_deHydtase"/>
</dbReference>
<dbReference type="CDD" id="cd05271">
    <property type="entry name" value="NDUFA9_like_SDR_a"/>
    <property type="match status" value="1"/>
</dbReference>